<gene>
    <name evidence="2" type="ORF">A3B56_02710</name>
</gene>
<proteinExistence type="predicted"/>
<evidence type="ECO:0000313" key="3">
    <source>
        <dbReference type="Proteomes" id="UP000178486"/>
    </source>
</evidence>
<protein>
    <recommendedName>
        <fullName evidence="4">Glycosyl transferase family 1 domain-containing protein</fullName>
    </recommendedName>
</protein>
<evidence type="ECO:0000313" key="2">
    <source>
        <dbReference type="EMBL" id="OGK53385.1"/>
    </source>
</evidence>
<dbReference type="Pfam" id="PF13692">
    <property type="entry name" value="Glyco_trans_1_4"/>
    <property type="match status" value="1"/>
</dbReference>
<dbReference type="PANTHER" id="PTHR12526:SF630">
    <property type="entry name" value="GLYCOSYLTRANSFERASE"/>
    <property type="match status" value="1"/>
</dbReference>
<reference evidence="2 3" key="1">
    <citation type="journal article" date="2016" name="Nat. Commun.">
        <title>Thousands of microbial genomes shed light on interconnected biogeochemical processes in an aquifer system.</title>
        <authorList>
            <person name="Anantharaman K."/>
            <person name="Brown C.T."/>
            <person name="Hug L.A."/>
            <person name="Sharon I."/>
            <person name="Castelle C.J."/>
            <person name="Probst A.J."/>
            <person name="Thomas B.C."/>
            <person name="Singh A."/>
            <person name="Wilkins M.J."/>
            <person name="Karaoz U."/>
            <person name="Brodie E.L."/>
            <person name="Williams K.H."/>
            <person name="Hubbard S.S."/>
            <person name="Banfield J.F."/>
        </authorList>
    </citation>
    <scope>NUCLEOTIDE SEQUENCE [LARGE SCALE GENOMIC DNA]</scope>
</reference>
<feature type="transmembrane region" description="Helical" evidence="1">
    <location>
        <begin position="72"/>
        <end position="92"/>
    </location>
</feature>
<keyword evidence="1" id="KW-0812">Transmembrane</keyword>
<name>A0A1F7JCS5_9BACT</name>
<dbReference type="AlphaFoldDB" id="A0A1F7JCS5"/>
<evidence type="ECO:0008006" key="4">
    <source>
        <dbReference type="Google" id="ProtNLM"/>
    </source>
</evidence>
<sequence length="330" mass="37645">MKKLIKKNIVIATHEYATGFPQHLRSYLSDHSSGNVLYIHHPLHPELREGIGSGYEWNSGKKRISSRSTRPVTAFGIAFFMKSLFLDIWWTLKSGKRWDAYIGVNNLNALAGVVLQKFGMVKKSIYYTVDFIPHRFSNTFLNAMYLWIDKLCVKQCDETWILSPRIREGRHRVLHIPSSYDRKQIEVPEGIWLSRIKQAPFSSVSPHTGVFVGVLLERMGLQLVLQAMPKILKKIPDFRLIVIGKGAYEHELKRLITQLGIQKSVECKGYVEKFSDVEKIVARCAVGFAPYTTEKSGLTYFADPAKTKTYLGCSVPVVMTNMFHNACDIE</sequence>
<accession>A0A1F7JCS5</accession>
<comment type="caution">
    <text evidence="2">The sequence shown here is derived from an EMBL/GenBank/DDBJ whole genome shotgun (WGS) entry which is preliminary data.</text>
</comment>
<dbReference type="Proteomes" id="UP000178486">
    <property type="component" value="Unassembled WGS sequence"/>
</dbReference>
<dbReference type="PANTHER" id="PTHR12526">
    <property type="entry name" value="GLYCOSYLTRANSFERASE"/>
    <property type="match status" value="1"/>
</dbReference>
<feature type="non-terminal residue" evidence="2">
    <location>
        <position position="330"/>
    </location>
</feature>
<keyword evidence="1" id="KW-0472">Membrane</keyword>
<organism evidence="2 3">
    <name type="scientific">Candidatus Roizmanbacteria bacterium RIFCSPLOWO2_01_FULL_45_11</name>
    <dbReference type="NCBI Taxonomy" id="1802070"/>
    <lineage>
        <taxon>Bacteria</taxon>
        <taxon>Candidatus Roizmaniibacteriota</taxon>
    </lineage>
</organism>
<dbReference type="SUPFAM" id="SSF53756">
    <property type="entry name" value="UDP-Glycosyltransferase/glycogen phosphorylase"/>
    <property type="match status" value="1"/>
</dbReference>
<evidence type="ECO:0000256" key="1">
    <source>
        <dbReference type="SAM" id="Phobius"/>
    </source>
</evidence>
<keyword evidence="1" id="KW-1133">Transmembrane helix</keyword>
<dbReference type="Gene3D" id="3.40.50.2000">
    <property type="entry name" value="Glycogen Phosphorylase B"/>
    <property type="match status" value="1"/>
</dbReference>
<dbReference type="EMBL" id="MGAU01000063">
    <property type="protein sequence ID" value="OGK53385.1"/>
    <property type="molecule type" value="Genomic_DNA"/>
</dbReference>